<dbReference type="Gene3D" id="1.10.3720.10">
    <property type="entry name" value="MetI-like"/>
    <property type="match status" value="1"/>
</dbReference>
<feature type="domain" description="ABC transmembrane type-1" evidence="8">
    <location>
        <begin position="97"/>
        <end position="311"/>
    </location>
</feature>
<evidence type="ECO:0000313" key="10">
    <source>
        <dbReference type="Proteomes" id="UP000830167"/>
    </source>
</evidence>
<feature type="transmembrane region" description="Helical" evidence="7">
    <location>
        <begin position="35"/>
        <end position="57"/>
    </location>
</feature>
<gene>
    <name evidence="9" type="ORF">LSG31_12095</name>
</gene>
<dbReference type="PANTHER" id="PTHR43005:SF2">
    <property type="entry name" value="INTEGRAL MEMBRANE SUGAR TRANSPORT PROTEIN"/>
    <property type="match status" value="1"/>
</dbReference>
<evidence type="ECO:0000256" key="3">
    <source>
        <dbReference type="ARBA" id="ARBA00022475"/>
    </source>
</evidence>
<comment type="similarity">
    <text evidence="7">Belongs to the binding-protein-dependent transport system permease family.</text>
</comment>
<dbReference type="InterPro" id="IPR035906">
    <property type="entry name" value="MetI-like_sf"/>
</dbReference>
<dbReference type="PROSITE" id="PS50928">
    <property type="entry name" value="ABC_TM1"/>
    <property type="match status" value="1"/>
</dbReference>
<keyword evidence="4 7" id="KW-0812">Transmembrane</keyword>
<organism evidence="9 10">
    <name type="scientific">Fodinisporobacter ferrooxydans</name>
    <dbReference type="NCBI Taxonomy" id="2901836"/>
    <lineage>
        <taxon>Bacteria</taxon>
        <taxon>Bacillati</taxon>
        <taxon>Bacillota</taxon>
        <taxon>Bacilli</taxon>
        <taxon>Bacillales</taxon>
        <taxon>Alicyclobacillaceae</taxon>
        <taxon>Fodinisporobacter</taxon>
    </lineage>
</organism>
<keyword evidence="5 7" id="KW-1133">Transmembrane helix</keyword>
<reference evidence="9" key="1">
    <citation type="submission" date="2021-12" db="EMBL/GenBank/DDBJ databases">
        <title>Alicyclobacillaceae gen. nov., sp. nov., isolated from chalcocite enrichment system.</title>
        <authorList>
            <person name="Jiang Z."/>
        </authorList>
    </citation>
    <scope>NUCLEOTIDE SEQUENCE</scope>
    <source>
        <strain evidence="9">MYW30-H2</strain>
    </source>
</reference>
<feature type="transmembrane region" description="Helical" evidence="7">
    <location>
        <begin position="103"/>
        <end position="122"/>
    </location>
</feature>
<evidence type="ECO:0000256" key="4">
    <source>
        <dbReference type="ARBA" id="ARBA00022692"/>
    </source>
</evidence>
<dbReference type="CDD" id="cd06261">
    <property type="entry name" value="TM_PBP2"/>
    <property type="match status" value="1"/>
</dbReference>
<feature type="transmembrane region" description="Helical" evidence="7">
    <location>
        <begin position="294"/>
        <end position="314"/>
    </location>
</feature>
<dbReference type="InterPro" id="IPR000515">
    <property type="entry name" value="MetI-like"/>
</dbReference>
<dbReference type="RefSeq" id="WP_347435370.1">
    <property type="nucleotide sequence ID" value="NZ_CP089291.1"/>
</dbReference>
<evidence type="ECO:0000259" key="8">
    <source>
        <dbReference type="PROSITE" id="PS50928"/>
    </source>
</evidence>
<accession>A0ABY4CDT2</accession>
<name>A0ABY4CDT2_9BACL</name>
<evidence type="ECO:0000256" key="6">
    <source>
        <dbReference type="ARBA" id="ARBA00023136"/>
    </source>
</evidence>
<proteinExistence type="inferred from homology"/>
<keyword evidence="2 7" id="KW-0813">Transport</keyword>
<sequence>MKNTNLSMDNILKTSQTNIDNATKYGKKRRRQEALLGYALASPGILVIVIFSLYPIIQTINLSFHSLKLTMPGLGEPFVGIKNYLEISHSARFWLAVWHTFEFTLYSVVFELVFGLLIALLINRPFFGRGLIRAVVLIPWAIPTAISSMMWKFMFDDQLGVVNPILMKLGIIHHSIVWLGNPNYALGSIIFVDVWKTTPFMALLLLAGLQVIPSELYESAKVDGANAWQRFFKITLPLLKPALLIALLFRTLDAFRVFDVIFILTGGGPGNSTESLSMYAQTVLMRYMDFGHGSALAVVTFVFILLISIFYIRLIGIPVDQENKE</sequence>
<dbReference type="Pfam" id="PF00528">
    <property type="entry name" value="BPD_transp_1"/>
    <property type="match status" value="1"/>
</dbReference>
<evidence type="ECO:0000256" key="5">
    <source>
        <dbReference type="ARBA" id="ARBA00022989"/>
    </source>
</evidence>
<evidence type="ECO:0000256" key="2">
    <source>
        <dbReference type="ARBA" id="ARBA00022448"/>
    </source>
</evidence>
<comment type="subcellular location">
    <subcellularLocation>
        <location evidence="1 7">Cell membrane</location>
        <topology evidence="1 7">Multi-pass membrane protein</topology>
    </subcellularLocation>
</comment>
<evidence type="ECO:0000313" key="9">
    <source>
        <dbReference type="EMBL" id="UOF88691.1"/>
    </source>
</evidence>
<keyword evidence="3" id="KW-1003">Cell membrane</keyword>
<protein>
    <submittedName>
        <fullName evidence="9">Sugar ABC transporter permease</fullName>
    </submittedName>
</protein>
<feature type="transmembrane region" description="Helical" evidence="7">
    <location>
        <begin position="134"/>
        <end position="154"/>
    </location>
</feature>
<evidence type="ECO:0000256" key="7">
    <source>
        <dbReference type="RuleBase" id="RU363032"/>
    </source>
</evidence>
<keyword evidence="10" id="KW-1185">Reference proteome</keyword>
<dbReference type="EMBL" id="CP089291">
    <property type="protein sequence ID" value="UOF88691.1"/>
    <property type="molecule type" value="Genomic_DNA"/>
</dbReference>
<keyword evidence="6 7" id="KW-0472">Membrane</keyword>
<dbReference type="Proteomes" id="UP000830167">
    <property type="component" value="Chromosome"/>
</dbReference>
<evidence type="ECO:0000256" key="1">
    <source>
        <dbReference type="ARBA" id="ARBA00004651"/>
    </source>
</evidence>
<dbReference type="SUPFAM" id="SSF161098">
    <property type="entry name" value="MetI-like"/>
    <property type="match status" value="1"/>
</dbReference>
<dbReference type="PANTHER" id="PTHR43005">
    <property type="entry name" value="BLR7065 PROTEIN"/>
    <property type="match status" value="1"/>
</dbReference>